<feature type="compositionally biased region" description="Low complexity" evidence="1">
    <location>
        <begin position="483"/>
        <end position="526"/>
    </location>
</feature>
<feature type="region of interest" description="Disordered" evidence="1">
    <location>
        <begin position="1"/>
        <end position="27"/>
    </location>
</feature>
<feature type="compositionally biased region" description="Low complexity" evidence="1">
    <location>
        <begin position="65"/>
        <end position="112"/>
    </location>
</feature>
<evidence type="ECO:0000313" key="2">
    <source>
        <dbReference type="EMBL" id="KAG9324745.1"/>
    </source>
</evidence>
<feature type="region of interest" description="Disordered" evidence="1">
    <location>
        <begin position="279"/>
        <end position="404"/>
    </location>
</feature>
<protein>
    <submittedName>
        <fullName evidence="2">Uncharacterized protein</fullName>
    </submittedName>
</protein>
<feature type="compositionally biased region" description="Polar residues" evidence="1">
    <location>
        <begin position="323"/>
        <end position="345"/>
    </location>
</feature>
<feature type="compositionally biased region" description="Pro residues" evidence="1">
    <location>
        <begin position="165"/>
        <end position="179"/>
    </location>
</feature>
<evidence type="ECO:0000256" key="1">
    <source>
        <dbReference type="SAM" id="MobiDB-lite"/>
    </source>
</evidence>
<dbReference type="Proteomes" id="UP000717515">
    <property type="component" value="Unassembled WGS sequence"/>
</dbReference>
<reference evidence="2" key="1">
    <citation type="submission" date="2021-07" db="EMBL/GenBank/DDBJ databases">
        <title>Draft genome of Mortierella alpina, strain LL118, isolated from an aspen leaf litter sample.</title>
        <authorList>
            <person name="Yang S."/>
            <person name="Vinatzer B.A."/>
        </authorList>
    </citation>
    <scope>NUCLEOTIDE SEQUENCE</scope>
    <source>
        <strain evidence="2">LL118</strain>
    </source>
</reference>
<evidence type="ECO:0000313" key="3">
    <source>
        <dbReference type="Proteomes" id="UP000717515"/>
    </source>
</evidence>
<feature type="compositionally biased region" description="Basic and acidic residues" evidence="1">
    <location>
        <begin position="203"/>
        <end position="223"/>
    </location>
</feature>
<feature type="compositionally biased region" description="Basic and acidic residues" evidence="1">
    <location>
        <begin position="568"/>
        <end position="584"/>
    </location>
</feature>
<name>A0A9P8D1P5_MORAP</name>
<feature type="region of interest" description="Disordered" evidence="1">
    <location>
        <begin position="458"/>
        <end position="540"/>
    </location>
</feature>
<accession>A0A9P8D1P5</accession>
<feature type="compositionally biased region" description="Polar residues" evidence="1">
    <location>
        <begin position="288"/>
        <end position="298"/>
    </location>
</feature>
<proteinExistence type="predicted"/>
<comment type="caution">
    <text evidence="2">The sequence shown here is derived from an EMBL/GenBank/DDBJ whole genome shotgun (WGS) entry which is preliminary data.</text>
</comment>
<feature type="region of interest" description="Disordered" evidence="1">
    <location>
        <begin position="568"/>
        <end position="598"/>
    </location>
</feature>
<feature type="region of interest" description="Disordered" evidence="1">
    <location>
        <begin position="46"/>
        <end position="264"/>
    </location>
</feature>
<dbReference type="AlphaFoldDB" id="A0A9P8D1P5"/>
<feature type="region of interest" description="Disordered" evidence="1">
    <location>
        <begin position="657"/>
        <end position="702"/>
    </location>
</feature>
<feature type="compositionally biased region" description="Low complexity" evidence="1">
    <location>
        <begin position="180"/>
        <end position="202"/>
    </location>
</feature>
<gene>
    <name evidence="2" type="ORF">KVV02_005336</name>
</gene>
<dbReference type="EMBL" id="JAIFTL010000057">
    <property type="protein sequence ID" value="KAG9324745.1"/>
    <property type="molecule type" value="Genomic_DNA"/>
</dbReference>
<organism evidence="2 3">
    <name type="scientific">Mortierella alpina</name>
    <name type="common">Oleaginous fungus</name>
    <name type="synonym">Mortierella renispora</name>
    <dbReference type="NCBI Taxonomy" id="64518"/>
    <lineage>
        <taxon>Eukaryota</taxon>
        <taxon>Fungi</taxon>
        <taxon>Fungi incertae sedis</taxon>
        <taxon>Mucoromycota</taxon>
        <taxon>Mortierellomycotina</taxon>
        <taxon>Mortierellomycetes</taxon>
        <taxon>Mortierellales</taxon>
        <taxon>Mortierellaceae</taxon>
        <taxon>Mortierella</taxon>
    </lineage>
</organism>
<feature type="compositionally biased region" description="Low complexity" evidence="1">
    <location>
        <begin position="248"/>
        <end position="264"/>
    </location>
</feature>
<feature type="compositionally biased region" description="Low complexity" evidence="1">
    <location>
        <begin position="306"/>
        <end position="322"/>
    </location>
</feature>
<sequence>MNRDRDPTQVMDLPSPSSPTVADDPTAGLSKIKATALLLKQKVAGTSIKAQKMPNKISHPWAITSSSSRSASFSSPTSPSPSLSPYSNSSHGRFSQSSNPTLSSPSSSSGSASGAGGKGIKAMIAAREDPALSCNKMAPGGTQPVPAPQKRDVRAGMTKVQLSPQPQPQPQAQPQPQPQAPLHQQTLAQLAQQEEPSHSQQQQHDEKQKGHDQEGAGQEERLTGMENEVELGKRSTRRRNGGGGALVASQFAASTSSTPSTPQFMKAFEDPRMVQAEVSLPTVPAIDTTRTAVNNTAQTEDRNKSSKSSSSRSRSNKESSLSTTPTSPRHSSALSKLTCSTSPTTPAARRKQLPSASVFEQRPAMSPRRHTTSDSPRSSSSGFFTARKDSPPLPSIPQQSMSIVNPTLRQLQTPHIPTNLVQARILQQEEQKRRDEELAKIPITANLRTVKKIQAVLVSSDDEEDDNNNNNKGRRSNGREEGSSSSTSSYALSSPSSSASSSLSASSSRSSRPRSKTAASSSVSVSILSGGKQRGDRNHVGPVAIPKRLADQVEHILGRKLAGKGNVLDEREKEREEEEARRAAEPLPPIVLGKPRKRAVTSSHIRNLVSSWDHKVEEAKETTSEAERIRQFLEERSSAHAEMPKPKVPLTATDLLAPLPSLPPPPPTSEFKTRARHGSRGGYASGPELGGSRRTDDDDDDAVMVDPVTVVDPATPQPMASMELQVKDTHALGKLDLPVEVLDTKRSGALLDNRAVASRPRRKGVRGPA</sequence>